<dbReference type="AlphaFoldDB" id="A0A4Y2REI1"/>
<feature type="non-terminal residue" evidence="2">
    <location>
        <position position="52"/>
    </location>
</feature>
<dbReference type="Proteomes" id="UP000499080">
    <property type="component" value="Unassembled WGS sequence"/>
</dbReference>
<evidence type="ECO:0000256" key="1">
    <source>
        <dbReference type="SAM" id="MobiDB-lite"/>
    </source>
</evidence>
<keyword evidence="3" id="KW-1185">Reference proteome</keyword>
<organism evidence="2 3">
    <name type="scientific">Araneus ventricosus</name>
    <name type="common">Orbweaver spider</name>
    <name type="synonym">Epeira ventricosa</name>
    <dbReference type="NCBI Taxonomy" id="182803"/>
    <lineage>
        <taxon>Eukaryota</taxon>
        <taxon>Metazoa</taxon>
        <taxon>Ecdysozoa</taxon>
        <taxon>Arthropoda</taxon>
        <taxon>Chelicerata</taxon>
        <taxon>Arachnida</taxon>
        <taxon>Araneae</taxon>
        <taxon>Araneomorphae</taxon>
        <taxon>Entelegynae</taxon>
        <taxon>Araneoidea</taxon>
        <taxon>Araneidae</taxon>
        <taxon>Araneus</taxon>
    </lineage>
</organism>
<proteinExistence type="predicted"/>
<gene>
    <name evidence="2" type="ORF">AVEN_247440_1</name>
</gene>
<protein>
    <submittedName>
        <fullName evidence="2">Uncharacterized protein</fullName>
    </submittedName>
</protein>
<reference evidence="2 3" key="1">
    <citation type="journal article" date="2019" name="Sci. Rep.">
        <title>Orb-weaving spider Araneus ventricosus genome elucidates the spidroin gene catalogue.</title>
        <authorList>
            <person name="Kono N."/>
            <person name="Nakamura H."/>
            <person name="Ohtoshi R."/>
            <person name="Moran D.A.P."/>
            <person name="Shinohara A."/>
            <person name="Yoshida Y."/>
            <person name="Fujiwara M."/>
            <person name="Mori M."/>
            <person name="Tomita M."/>
            <person name="Arakawa K."/>
        </authorList>
    </citation>
    <scope>NUCLEOTIDE SEQUENCE [LARGE SCALE GENOMIC DNA]</scope>
</reference>
<comment type="caution">
    <text evidence="2">The sequence shown here is derived from an EMBL/GenBank/DDBJ whole genome shotgun (WGS) entry which is preliminary data.</text>
</comment>
<accession>A0A4Y2REI1</accession>
<evidence type="ECO:0000313" key="2">
    <source>
        <dbReference type="EMBL" id="GBN74061.1"/>
    </source>
</evidence>
<sequence>MLERKESETVKEDMEKDEEKESETVKEDMERVRSSHQSILRWCLCNKDTGYR</sequence>
<name>A0A4Y2REI1_ARAVE</name>
<feature type="region of interest" description="Disordered" evidence="1">
    <location>
        <begin position="1"/>
        <end position="32"/>
    </location>
</feature>
<dbReference type="EMBL" id="BGPR01144401">
    <property type="protein sequence ID" value="GBN74061.1"/>
    <property type="molecule type" value="Genomic_DNA"/>
</dbReference>
<evidence type="ECO:0000313" key="3">
    <source>
        <dbReference type="Proteomes" id="UP000499080"/>
    </source>
</evidence>